<dbReference type="SUPFAM" id="SSF54403">
    <property type="entry name" value="Cystatin/monellin"/>
    <property type="match status" value="2"/>
</dbReference>
<dbReference type="InterPro" id="IPR025660">
    <property type="entry name" value="Pept_his_AS"/>
</dbReference>
<dbReference type="InterPro" id="IPR013128">
    <property type="entry name" value="Peptidase_C1A"/>
</dbReference>
<keyword evidence="6" id="KW-1015">Disulfide bond</keyword>
<comment type="similarity">
    <text evidence="1">Belongs to the peptidase C1 family.</text>
</comment>
<protein>
    <submittedName>
        <fullName evidence="12">Uncharacterized protein LOC107072309</fullName>
    </submittedName>
</protein>
<keyword evidence="5" id="KW-0865">Zymogen</keyword>
<dbReference type="SMART" id="SM00645">
    <property type="entry name" value="Pept_C1"/>
    <property type="match status" value="1"/>
</dbReference>
<dbReference type="InterPro" id="IPR025661">
    <property type="entry name" value="Pept_asp_AS"/>
</dbReference>
<feature type="domain" description="Peptidase C1A papain C-terminal" evidence="9">
    <location>
        <begin position="677"/>
        <end position="894"/>
    </location>
</feature>
<gene>
    <name evidence="12" type="primary">LOC107072309</name>
</gene>
<dbReference type="PROSITE" id="PS00139">
    <property type="entry name" value="THIOL_PROTEASE_CYS"/>
    <property type="match status" value="1"/>
</dbReference>
<dbReference type="Gene3D" id="3.90.70.10">
    <property type="entry name" value="Cysteine proteinases"/>
    <property type="match status" value="1"/>
</dbReference>
<proteinExistence type="inferred from homology"/>
<dbReference type="PROSITE" id="PS00640">
    <property type="entry name" value="THIOL_PROTEASE_ASN"/>
    <property type="match status" value="1"/>
</dbReference>
<dbReference type="SMART" id="SM00848">
    <property type="entry name" value="Inhibitor_I29"/>
    <property type="match status" value="1"/>
</dbReference>
<feature type="domain" description="Cathepsin propeptide inhibitor" evidence="10">
    <location>
        <begin position="591"/>
        <end position="648"/>
    </location>
</feature>
<dbReference type="Pfam" id="PF00031">
    <property type="entry name" value="Cystatin"/>
    <property type="match status" value="1"/>
</dbReference>
<dbReference type="InterPro" id="IPR000668">
    <property type="entry name" value="Peptidase_C1A_C"/>
</dbReference>
<evidence type="ECO:0000259" key="10">
    <source>
        <dbReference type="SMART" id="SM00848"/>
    </source>
</evidence>
<keyword evidence="2" id="KW-0645">Protease</keyword>
<dbReference type="PROSITE" id="PS00639">
    <property type="entry name" value="THIOL_PROTEASE_HIS"/>
    <property type="match status" value="1"/>
</dbReference>
<keyword evidence="3" id="KW-0378">Hydrolase</keyword>
<dbReference type="Pfam" id="PF08246">
    <property type="entry name" value="Inhibitor_I29"/>
    <property type="match status" value="1"/>
</dbReference>
<feature type="domain" description="Cystatin" evidence="8">
    <location>
        <begin position="185"/>
        <end position="297"/>
    </location>
</feature>
<feature type="signal peptide" evidence="7">
    <location>
        <begin position="1"/>
        <end position="23"/>
    </location>
</feature>
<dbReference type="CDD" id="cd02248">
    <property type="entry name" value="Peptidase_C1A"/>
    <property type="match status" value="1"/>
</dbReference>
<evidence type="ECO:0000256" key="5">
    <source>
        <dbReference type="ARBA" id="ARBA00023145"/>
    </source>
</evidence>
<dbReference type="RefSeq" id="XP_015187606.1">
    <property type="nucleotide sequence ID" value="XM_015332120.1"/>
</dbReference>
<reference evidence="12" key="1">
    <citation type="submission" date="2025-08" db="UniProtKB">
        <authorList>
            <consortium name="RefSeq"/>
        </authorList>
    </citation>
    <scope>IDENTIFICATION</scope>
    <source>
        <tissue evidence="12">Whole body</tissue>
    </source>
</reference>
<evidence type="ECO:0000313" key="12">
    <source>
        <dbReference type="RefSeq" id="XP_015187606.1"/>
    </source>
</evidence>
<dbReference type="Proteomes" id="UP000694924">
    <property type="component" value="Unplaced"/>
</dbReference>
<evidence type="ECO:0000256" key="6">
    <source>
        <dbReference type="ARBA" id="ARBA00023157"/>
    </source>
</evidence>
<evidence type="ECO:0000256" key="1">
    <source>
        <dbReference type="ARBA" id="ARBA00008455"/>
    </source>
</evidence>
<dbReference type="PANTHER" id="PTHR12411">
    <property type="entry name" value="CYSTEINE PROTEASE FAMILY C1-RELATED"/>
    <property type="match status" value="1"/>
</dbReference>
<dbReference type="Pfam" id="PF00112">
    <property type="entry name" value="Peptidase_C1"/>
    <property type="match status" value="1"/>
</dbReference>
<accession>A0ABM1J568</accession>
<evidence type="ECO:0000313" key="11">
    <source>
        <dbReference type="Proteomes" id="UP000694924"/>
    </source>
</evidence>
<evidence type="ECO:0000256" key="7">
    <source>
        <dbReference type="SAM" id="SignalP"/>
    </source>
</evidence>
<feature type="domain" description="Cystatin" evidence="8">
    <location>
        <begin position="454"/>
        <end position="560"/>
    </location>
</feature>
<dbReference type="PRINTS" id="PR00705">
    <property type="entry name" value="PAPAIN"/>
</dbReference>
<name>A0ABM1J568_POLDO</name>
<dbReference type="GeneID" id="107072309"/>
<dbReference type="InterPro" id="IPR013201">
    <property type="entry name" value="Prot_inhib_I29"/>
</dbReference>
<sequence>MAHLRFFLNKFIFYCNLIFLVFSSPVNISLQSVNDSLIQTALYSLNENSPTHHTYTGGQLISAEKLDELSHIIYRLTFNLNPICKETGEFCPTEACTINLKQNEFNNIQIQKDSIQCTYLYPQSSQSNEVLEQNKKPNYENQESLANLNKEIIKNESTTSDQGMKSMGDQNDPQIISAKTSDSNYCPGCPYDLNTHLPGFLAFNRQIEKQMDEILSNDFKHMVIDIVRATRAVPPSSNIIKYQLWVKVGESSCLKNVLTSISNCTLQSNIPIKTCLITFEEQPFQHDTRQITKNNCTAISTNDFNKAKNLLNESYIIAKNDAYKGLKSVITDSLTHTLTSNAQNEESLVTEHSFVKVLINKTNDEEKPEHFTDKIKEFQEFLEDFDIPIKKNVNADSQQSSVNDKEIVSEEVSIHNKDDQLSNQNNIDSNLSFDKTKRSYSPDIYDVAIRTKRQLVGAPSNRNVNDPEIVKYANLGLNKFSLNLESANEPIIVEIIEATAQVVSGMLYKIKVKLGVSDCPKGTKNNCKLQKGSDLKECLFTIWSQPWIDRGFPNVEVNCNHAARSKRNLKGAGYSQKMLAQAENIKHERLFEEFIVNFSKNYLSEQEKTHRFKVFQKNLRIIERLRRYEQGTGEYGVTMFADLTPKEFKKQYLGLRSDLRLENHIPMPQARIPDIELPIEYDWRHYNAVTPVKNQGQCGSCWAFSVTGNVEGQYAIKHGKLLSLSEQELVDCDKLDDACNGGLPDNAYRAIENLGGLESEMDYPYKGIDEKCYFNKNKAEVEIVSAVNITSNETQMAQWLVANGPISIGINANAMQFYVGGISHPFKFLCNPYNLNHGVLIVGYGIRKYPLFKKELPYWVIKNSWGPRWGESGYYRVYRGDGTCGVNQMATSAVVK</sequence>
<dbReference type="SMART" id="SM00043">
    <property type="entry name" value="CY"/>
    <property type="match status" value="2"/>
</dbReference>
<organism evidence="11 12">
    <name type="scientific">Polistes dominula</name>
    <name type="common">European paper wasp</name>
    <name type="synonym">Vespa dominula</name>
    <dbReference type="NCBI Taxonomy" id="743375"/>
    <lineage>
        <taxon>Eukaryota</taxon>
        <taxon>Metazoa</taxon>
        <taxon>Ecdysozoa</taxon>
        <taxon>Arthropoda</taxon>
        <taxon>Hexapoda</taxon>
        <taxon>Insecta</taxon>
        <taxon>Pterygota</taxon>
        <taxon>Neoptera</taxon>
        <taxon>Endopterygota</taxon>
        <taxon>Hymenoptera</taxon>
        <taxon>Apocrita</taxon>
        <taxon>Aculeata</taxon>
        <taxon>Vespoidea</taxon>
        <taxon>Vespidae</taxon>
        <taxon>Polistinae</taxon>
        <taxon>Polistini</taxon>
        <taxon>Polistes</taxon>
    </lineage>
</organism>
<dbReference type="CDD" id="cd00042">
    <property type="entry name" value="CY"/>
    <property type="match status" value="1"/>
</dbReference>
<dbReference type="InterPro" id="IPR039417">
    <property type="entry name" value="Peptidase_C1A_papain-like"/>
</dbReference>
<dbReference type="InterPro" id="IPR046350">
    <property type="entry name" value="Cystatin_sf"/>
</dbReference>
<dbReference type="InterPro" id="IPR000169">
    <property type="entry name" value="Pept_cys_AS"/>
</dbReference>
<feature type="chain" id="PRO_5045978423" evidence="7">
    <location>
        <begin position="24"/>
        <end position="896"/>
    </location>
</feature>
<dbReference type="InterPro" id="IPR000010">
    <property type="entry name" value="Cystatin_dom"/>
</dbReference>
<evidence type="ECO:0000259" key="9">
    <source>
        <dbReference type="SMART" id="SM00645"/>
    </source>
</evidence>
<evidence type="ECO:0000256" key="3">
    <source>
        <dbReference type="ARBA" id="ARBA00022801"/>
    </source>
</evidence>
<dbReference type="Gene3D" id="3.10.450.10">
    <property type="match status" value="2"/>
</dbReference>
<keyword evidence="4" id="KW-0788">Thiol protease</keyword>
<evidence type="ECO:0000259" key="8">
    <source>
        <dbReference type="SMART" id="SM00043"/>
    </source>
</evidence>
<keyword evidence="11" id="KW-1185">Reference proteome</keyword>
<keyword evidence="7" id="KW-0732">Signal</keyword>
<dbReference type="InterPro" id="IPR038765">
    <property type="entry name" value="Papain-like_cys_pep_sf"/>
</dbReference>
<evidence type="ECO:0000256" key="2">
    <source>
        <dbReference type="ARBA" id="ARBA00022670"/>
    </source>
</evidence>
<dbReference type="SUPFAM" id="SSF54001">
    <property type="entry name" value="Cysteine proteinases"/>
    <property type="match status" value="1"/>
</dbReference>
<evidence type="ECO:0000256" key="4">
    <source>
        <dbReference type="ARBA" id="ARBA00022807"/>
    </source>
</evidence>